<dbReference type="Gene3D" id="1.25.40.390">
    <property type="match status" value="1"/>
</dbReference>
<evidence type="ECO:0000259" key="7">
    <source>
        <dbReference type="Pfam" id="PF07980"/>
    </source>
</evidence>
<dbReference type="AlphaFoldDB" id="A0AAD1DSL2"/>
<dbReference type="GO" id="GO:0009279">
    <property type="term" value="C:cell outer membrane"/>
    <property type="evidence" value="ECO:0007669"/>
    <property type="project" value="UniProtKB-SubCell"/>
</dbReference>
<sequence length="487" mass="53525">MKNRIIKVALLSIGLLAVNVSCSDDFVEREFFQEVEQGPLKTVQEVESFVRGTYSGMRSQYYYGCDFMAYGEIRSDEMVSNGASGYYQNVLAYTQVAADGYAKDTWTFIYRTVANANVVINTDISSFKPDDKDYAGFLQGQAYAIRALNFFDLLRVYGQKYTGAPTSLGIVLPLKYDPKALQARSTIAETEAQIEADFTKALELMEEHGGWDSGTSNRTELSIDGLKGLMARFYLYKGNYAKVRELASDIIDGGAYSVVGTANLQGSYTFSMNGSAPNSIFELAVGNTGALGTASYRHKLSNNGYANVVVNASTYALYKANDVRRDLITKSGTTYYLSFLTGTGATRGKYMNSAGADNIKMLRFEEILLDGIEAELNGGNPAKALAYYKQLVGNRWTDIKDTNGNVIQTVAQQLAAVSSIDMAELKKERTRELLGEGLRQWDLRRWGDAVPRPTGASADPFLNAFPIPLAETNVGAVQPNQGYDNFK</sequence>
<feature type="domain" description="RagB/SusD" evidence="7">
    <location>
        <begin position="324"/>
        <end position="449"/>
    </location>
</feature>
<keyword evidence="3 6" id="KW-0732">Signal</keyword>
<accession>A0AAD1DSL2</accession>
<evidence type="ECO:0000313" key="9">
    <source>
        <dbReference type="EMBL" id="AZA92014.1"/>
    </source>
</evidence>
<feature type="domain" description="SusD-like N-terminal" evidence="8">
    <location>
        <begin position="67"/>
        <end position="207"/>
    </location>
</feature>
<evidence type="ECO:0000313" key="10">
    <source>
        <dbReference type="Proteomes" id="UP000278288"/>
    </source>
</evidence>
<comment type="similarity">
    <text evidence="2">Belongs to the SusD family.</text>
</comment>
<dbReference type="EMBL" id="CP033923">
    <property type="protein sequence ID" value="AZA92014.1"/>
    <property type="molecule type" value="Genomic_DNA"/>
</dbReference>
<reference evidence="9 10" key="1">
    <citation type="submission" date="2018-11" db="EMBL/GenBank/DDBJ databases">
        <title>Proposal to divide the Flavobacteriaceae and reorganize its genera based on Amino Acid Identity values calculated from whole genome sequences.</title>
        <authorList>
            <person name="Nicholson A.C."/>
            <person name="Gulvik C.A."/>
            <person name="Whitney A.M."/>
            <person name="Humrighouse B.W."/>
            <person name="Bell M."/>
            <person name="Holmes B."/>
            <person name="Steigerwalt A.G."/>
            <person name="Villarma A."/>
            <person name="Sheth M."/>
            <person name="Batra D."/>
            <person name="Pryor J."/>
            <person name="Bernardet J.-F."/>
            <person name="Hugo C."/>
            <person name="Kampfer P."/>
            <person name="Newman J."/>
            <person name="McQuiston J.R."/>
        </authorList>
    </citation>
    <scope>NUCLEOTIDE SEQUENCE [LARGE SCALE GENOMIC DNA]</scope>
    <source>
        <strain evidence="9 10">G0041</strain>
    </source>
</reference>
<dbReference type="InterPro" id="IPR012944">
    <property type="entry name" value="SusD_RagB_dom"/>
</dbReference>
<feature type="chain" id="PRO_5042236202" evidence="6">
    <location>
        <begin position="24"/>
        <end position="487"/>
    </location>
</feature>
<dbReference type="InterPro" id="IPR011990">
    <property type="entry name" value="TPR-like_helical_dom_sf"/>
</dbReference>
<proteinExistence type="inferred from homology"/>
<dbReference type="KEGG" id="cnk:EG343_15975"/>
<dbReference type="Proteomes" id="UP000278288">
    <property type="component" value="Chromosome"/>
</dbReference>
<name>A0AAD1DSL2_CHRNA</name>
<evidence type="ECO:0000256" key="5">
    <source>
        <dbReference type="ARBA" id="ARBA00023237"/>
    </source>
</evidence>
<dbReference type="InterPro" id="IPR033985">
    <property type="entry name" value="SusD-like_N"/>
</dbReference>
<evidence type="ECO:0000259" key="8">
    <source>
        <dbReference type="Pfam" id="PF14322"/>
    </source>
</evidence>
<dbReference type="Pfam" id="PF07980">
    <property type="entry name" value="SusD_RagB"/>
    <property type="match status" value="1"/>
</dbReference>
<evidence type="ECO:0000256" key="2">
    <source>
        <dbReference type="ARBA" id="ARBA00006275"/>
    </source>
</evidence>
<evidence type="ECO:0000256" key="1">
    <source>
        <dbReference type="ARBA" id="ARBA00004442"/>
    </source>
</evidence>
<evidence type="ECO:0000256" key="4">
    <source>
        <dbReference type="ARBA" id="ARBA00023136"/>
    </source>
</evidence>
<dbReference type="SUPFAM" id="SSF48452">
    <property type="entry name" value="TPR-like"/>
    <property type="match status" value="1"/>
</dbReference>
<evidence type="ECO:0000256" key="6">
    <source>
        <dbReference type="SAM" id="SignalP"/>
    </source>
</evidence>
<protein>
    <submittedName>
        <fullName evidence="9">RagB/SusD family nutrient uptake outer membrane protein</fullName>
    </submittedName>
</protein>
<dbReference type="Gene3D" id="2.20.20.130">
    <property type="match status" value="1"/>
</dbReference>
<comment type="subcellular location">
    <subcellularLocation>
        <location evidence="1">Cell outer membrane</location>
    </subcellularLocation>
</comment>
<gene>
    <name evidence="9" type="ORF">EG343_15975</name>
</gene>
<feature type="signal peptide" evidence="6">
    <location>
        <begin position="1"/>
        <end position="23"/>
    </location>
</feature>
<keyword evidence="4" id="KW-0472">Membrane</keyword>
<keyword evidence="10" id="KW-1185">Reference proteome</keyword>
<dbReference type="Pfam" id="PF14322">
    <property type="entry name" value="SusD-like_3"/>
    <property type="match status" value="1"/>
</dbReference>
<dbReference type="Gene3D" id="1.25.40.900">
    <property type="match status" value="1"/>
</dbReference>
<organism evidence="9 10">
    <name type="scientific">Chryseobacterium nakagawai</name>
    <dbReference type="NCBI Taxonomy" id="1241982"/>
    <lineage>
        <taxon>Bacteria</taxon>
        <taxon>Pseudomonadati</taxon>
        <taxon>Bacteroidota</taxon>
        <taxon>Flavobacteriia</taxon>
        <taxon>Flavobacteriales</taxon>
        <taxon>Weeksellaceae</taxon>
        <taxon>Chryseobacterium group</taxon>
        <taxon>Chryseobacterium</taxon>
    </lineage>
</organism>
<keyword evidence="5" id="KW-0998">Cell outer membrane</keyword>
<evidence type="ECO:0000256" key="3">
    <source>
        <dbReference type="ARBA" id="ARBA00022729"/>
    </source>
</evidence>